<dbReference type="AlphaFoldDB" id="A0A518GT87"/>
<dbReference type="Proteomes" id="UP000315349">
    <property type="component" value="Chromosome"/>
</dbReference>
<organism evidence="1 2">
    <name type="scientific">Planctopirus ephydatiae</name>
    <dbReference type="NCBI Taxonomy" id="2528019"/>
    <lineage>
        <taxon>Bacteria</taxon>
        <taxon>Pseudomonadati</taxon>
        <taxon>Planctomycetota</taxon>
        <taxon>Planctomycetia</taxon>
        <taxon>Planctomycetales</taxon>
        <taxon>Planctomycetaceae</taxon>
        <taxon>Planctopirus</taxon>
    </lineage>
</organism>
<keyword evidence="2" id="KW-1185">Reference proteome</keyword>
<name>A0A518GT87_9PLAN</name>
<proteinExistence type="predicted"/>
<evidence type="ECO:0000313" key="2">
    <source>
        <dbReference type="Proteomes" id="UP000315349"/>
    </source>
</evidence>
<evidence type="ECO:0000313" key="1">
    <source>
        <dbReference type="EMBL" id="QDV31805.1"/>
    </source>
</evidence>
<gene>
    <name evidence="1" type="ORF">Spb1_37500</name>
</gene>
<dbReference type="KEGG" id="peh:Spb1_37500"/>
<accession>A0A518GT87</accession>
<dbReference type="EMBL" id="CP036299">
    <property type="protein sequence ID" value="QDV31805.1"/>
    <property type="molecule type" value="Genomic_DNA"/>
</dbReference>
<sequence>MAGVKRPRLPQGQWTLIVDHGTDLACLWHIHSIGLSIDGMAGCTRKFLDVRGHAFFSHVFRCFVPRNTPFSSLPTDVAVVQNSRNEPLE</sequence>
<protein>
    <submittedName>
        <fullName evidence="1">Uncharacterized protein</fullName>
    </submittedName>
</protein>
<reference evidence="1 2" key="1">
    <citation type="submission" date="2019-02" db="EMBL/GenBank/DDBJ databases">
        <title>Deep-cultivation of Planctomycetes and their phenomic and genomic characterization uncovers novel biology.</title>
        <authorList>
            <person name="Wiegand S."/>
            <person name="Jogler M."/>
            <person name="Boedeker C."/>
            <person name="Pinto D."/>
            <person name="Vollmers J."/>
            <person name="Rivas-Marin E."/>
            <person name="Kohn T."/>
            <person name="Peeters S.H."/>
            <person name="Heuer A."/>
            <person name="Rast P."/>
            <person name="Oberbeckmann S."/>
            <person name="Bunk B."/>
            <person name="Jeske O."/>
            <person name="Meyerdierks A."/>
            <person name="Storesund J.E."/>
            <person name="Kallscheuer N."/>
            <person name="Luecker S."/>
            <person name="Lage O.M."/>
            <person name="Pohl T."/>
            <person name="Merkel B.J."/>
            <person name="Hornburger P."/>
            <person name="Mueller R.-W."/>
            <person name="Bruemmer F."/>
            <person name="Labrenz M."/>
            <person name="Spormann A.M."/>
            <person name="Op den Camp H."/>
            <person name="Overmann J."/>
            <person name="Amann R."/>
            <person name="Jetten M.S.M."/>
            <person name="Mascher T."/>
            <person name="Medema M.H."/>
            <person name="Devos D.P."/>
            <person name="Kaster A.-K."/>
            <person name="Ovreas L."/>
            <person name="Rohde M."/>
            <person name="Galperin M.Y."/>
            <person name="Jogler C."/>
        </authorList>
    </citation>
    <scope>NUCLEOTIDE SEQUENCE [LARGE SCALE GENOMIC DNA]</scope>
    <source>
        <strain evidence="1 2">Spb1</strain>
    </source>
</reference>